<keyword evidence="1" id="KW-0732">Signal</keyword>
<protein>
    <recommendedName>
        <fullName evidence="4">Secreted protein</fullName>
    </recommendedName>
</protein>
<feature type="chain" id="PRO_5022058502" description="Secreted protein" evidence="1">
    <location>
        <begin position="19"/>
        <end position="69"/>
    </location>
</feature>
<feature type="signal peptide" evidence="1">
    <location>
        <begin position="1"/>
        <end position="18"/>
    </location>
</feature>
<gene>
    <name evidence="2" type="ORF">C1H46_013767</name>
</gene>
<dbReference type="AlphaFoldDB" id="A0A540MQJ6"/>
<dbReference type="EMBL" id="VIEB01000209">
    <property type="protein sequence ID" value="TQE00640.1"/>
    <property type="molecule type" value="Genomic_DNA"/>
</dbReference>
<evidence type="ECO:0000256" key="1">
    <source>
        <dbReference type="SAM" id="SignalP"/>
    </source>
</evidence>
<keyword evidence="3" id="KW-1185">Reference proteome</keyword>
<evidence type="ECO:0008006" key="4">
    <source>
        <dbReference type="Google" id="ProtNLM"/>
    </source>
</evidence>
<accession>A0A540MQJ6</accession>
<proteinExistence type="predicted"/>
<reference evidence="2 3" key="1">
    <citation type="journal article" date="2019" name="G3 (Bethesda)">
        <title>Sequencing of a Wild Apple (Malus baccata) Genome Unravels the Differences Between Cultivated and Wild Apple Species Regarding Disease Resistance and Cold Tolerance.</title>
        <authorList>
            <person name="Chen X."/>
        </authorList>
    </citation>
    <scope>NUCLEOTIDE SEQUENCE [LARGE SCALE GENOMIC DNA]</scope>
    <source>
        <strain evidence="3">cv. Shandingzi</strain>
        <tissue evidence="2">Leaves</tissue>
    </source>
</reference>
<comment type="caution">
    <text evidence="2">The sequence shown here is derived from an EMBL/GenBank/DDBJ whole genome shotgun (WGS) entry which is preliminary data.</text>
</comment>
<evidence type="ECO:0000313" key="2">
    <source>
        <dbReference type="EMBL" id="TQE00640.1"/>
    </source>
</evidence>
<name>A0A540MQJ6_MALBA</name>
<dbReference type="Proteomes" id="UP000315295">
    <property type="component" value="Unassembled WGS sequence"/>
</dbReference>
<evidence type="ECO:0000313" key="3">
    <source>
        <dbReference type="Proteomes" id="UP000315295"/>
    </source>
</evidence>
<sequence length="69" mass="7939">MTLRTALRLLLAVKVAVWKVQKRIGNRPSSTTDSKPTRKTLGSIRAFPFFLPCHPFPRIVMNLGKYHKF</sequence>
<organism evidence="2 3">
    <name type="scientific">Malus baccata</name>
    <name type="common">Siberian crab apple</name>
    <name type="synonym">Pyrus baccata</name>
    <dbReference type="NCBI Taxonomy" id="106549"/>
    <lineage>
        <taxon>Eukaryota</taxon>
        <taxon>Viridiplantae</taxon>
        <taxon>Streptophyta</taxon>
        <taxon>Embryophyta</taxon>
        <taxon>Tracheophyta</taxon>
        <taxon>Spermatophyta</taxon>
        <taxon>Magnoliopsida</taxon>
        <taxon>eudicotyledons</taxon>
        <taxon>Gunneridae</taxon>
        <taxon>Pentapetalae</taxon>
        <taxon>rosids</taxon>
        <taxon>fabids</taxon>
        <taxon>Rosales</taxon>
        <taxon>Rosaceae</taxon>
        <taxon>Amygdaloideae</taxon>
        <taxon>Maleae</taxon>
        <taxon>Malus</taxon>
    </lineage>
</organism>